<reference evidence="3 4" key="1">
    <citation type="submission" date="2024-09" db="EMBL/GenBank/DDBJ databases">
        <authorList>
            <person name="Sun Q."/>
            <person name="Mori K."/>
        </authorList>
    </citation>
    <scope>NUCLEOTIDE SEQUENCE [LARGE SCALE GENOMIC DNA]</scope>
    <source>
        <strain evidence="3 4">TBRC 7907</strain>
    </source>
</reference>
<sequence>MTMTQQHRDDEHRTATLPTTDTATAERELTLLDRMGGPMGFVYSTVPIVVFVAANAFLPLPMTIAVSIAVGLGLTGFRLLRGERFASAAGGLFGLGGAVGIVAWTGSAKDFFVIGIWAALAGFVVALGSVLVRRPLTGVVWNLTHGGTHDWRSDRVALRVHDVATLFAAAVFGARFVVKEWLYLADSATWLAVAKVAMGTPLTVLAALVVVWAFRRTTSRLLPRPEDQRF</sequence>
<proteinExistence type="predicted"/>
<evidence type="ECO:0000256" key="2">
    <source>
        <dbReference type="SAM" id="Phobius"/>
    </source>
</evidence>
<dbReference type="InterPro" id="IPR016566">
    <property type="entry name" value="UCP010219"/>
</dbReference>
<accession>A0ABV5ZZZ3</accession>
<evidence type="ECO:0000313" key="4">
    <source>
        <dbReference type="Proteomes" id="UP001589693"/>
    </source>
</evidence>
<gene>
    <name evidence="3" type="ORF">ACFFQA_16675</name>
</gene>
<feature type="transmembrane region" description="Helical" evidence="2">
    <location>
        <begin position="86"/>
        <end position="105"/>
    </location>
</feature>
<dbReference type="EMBL" id="JBHLZU010000014">
    <property type="protein sequence ID" value="MFB9905569.1"/>
    <property type="molecule type" value="Genomic_DNA"/>
</dbReference>
<keyword evidence="2" id="KW-1133">Transmembrane helix</keyword>
<feature type="region of interest" description="Disordered" evidence="1">
    <location>
        <begin position="1"/>
        <end position="20"/>
    </location>
</feature>
<keyword evidence="2" id="KW-0812">Transmembrane</keyword>
<evidence type="ECO:0000256" key="1">
    <source>
        <dbReference type="SAM" id="MobiDB-lite"/>
    </source>
</evidence>
<dbReference type="RefSeq" id="WP_377852873.1">
    <property type="nucleotide sequence ID" value="NZ_JBHLZU010000014.1"/>
</dbReference>
<keyword evidence="4" id="KW-1185">Reference proteome</keyword>
<feature type="transmembrane region" description="Helical" evidence="2">
    <location>
        <begin position="190"/>
        <end position="214"/>
    </location>
</feature>
<feature type="compositionally biased region" description="Basic and acidic residues" evidence="1">
    <location>
        <begin position="1"/>
        <end position="14"/>
    </location>
</feature>
<protein>
    <submittedName>
        <fullName evidence="3">DUF3159 domain-containing protein</fullName>
    </submittedName>
</protein>
<feature type="transmembrane region" description="Helical" evidence="2">
    <location>
        <begin position="41"/>
        <end position="74"/>
    </location>
</feature>
<keyword evidence="2" id="KW-0472">Membrane</keyword>
<organism evidence="3 4">
    <name type="scientific">Allokutzneria oryzae</name>
    <dbReference type="NCBI Taxonomy" id="1378989"/>
    <lineage>
        <taxon>Bacteria</taxon>
        <taxon>Bacillati</taxon>
        <taxon>Actinomycetota</taxon>
        <taxon>Actinomycetes</taxon>
        <taxon>Pseudonocardiales</taxon>
        <taxon>Pseudonocardiaceae</taxon>
        <taxon>Allokutzneria</taxon>
    </lineage>
</organism>
<evidence type="ECO:0000313" key="3">
    <source>
        <dbReference type="EMBL" id="MFB9905569.1"/>
    </source>
</evidence>
<dbReference type="Pfam" id="PF11361">
    <property type="entry name" value="DUF3159"/>
    <property type="match status" value="1"/>
</dbReference>
<feature type="transmembrane region" description="Helical" evidence="2">
    <location>
        <begin position="111"/>
        <end position="132"/>
    </location>
</feature>
<name>A0ABV5ZZZ3_9PSEU</name>
<dbReference type="Proteomes" id="UP001589693">
    <property type="component" value="Unassembled WGS sequence"/>
</dbReference>
<comment type="caution">
    <text evidence="3">The sequence shown here is derived from an EMBL/GenBank/DDBJ whole genome shotgun (WGS) entry which is preliminary data.</text>
</comment>